<gene>
    <name evidence="1" type="ORF">LOK49_LG02G01214</name>
</gene>
<evidence type="ECO:0000313" key="2">
    <source>
        <dbReference type="Proteomes" id="UP001060215"/>
    </source>
</evidence>
<reference evidence="1 2" key="1">
    <citation type="journal article" date="2022" name="Plant J.">
        <title>Chromosome-level genome of Camellia lanceoleosa provides a valuable resource for understanding genome evolution and self-incompatibility.</title>
        <authorList>
            <person name="Gong W."/>
            <person name="Xiao S."/>
            <person name="Wang L."/>
            <person name="Liao Z."/>
            <person name="Chang Y."/>
            <person name="Mo W."/>
            <person name="Hu G."/>
            <person name="Li W."/>
            <person name="Zhao G."/>
            <person name="Zhu H."/>
            <person name="Hu X."/>
            <person name="Ji K."/>
            <person name="Xiang X."/>
            <person name="Song Q."/>
            <person name="Yuan D."/>
            <person name="Jin S."/>
            <person name="Zhang L."/>
        </authorList>
    </citation>
    <scope>NUCLEOTIDE SEQUENCE [LARGE SCALE GENOMIC DNA]</scope>
    <source>
        <strain evidence="1">SQ_2022a</strain>
    </source>
</reference>
<sequence>MIREQLRAKIEDLNSKVSFLRFWTPFDDYHHRSTPCFSDIVLVASDDDSGKPASNPIPVSAHKAVLDYDGDGKLSFSEFSDLINAFGNQLAADKVHPDLQI</sequence>
<keyword evidence="2" id="KW-1185">Reference proteome</keyword>
<evidence type="ECO:0000313" key="1">
    <source>
        <dbReference type="EMBL" id="KAI8028537.1"/>
    </source>
</evidence>
<proteinExistence type="predicted"/>
<protein>
    <submittedName>
        <fullName evidence="1">BTB/POZ domain-containing protein</fullName>
    </submittedName>
</protein>
<comment type="caution">
    <text evidence="1">The sequence shown here is derived from an EMBL/GenBank/DDBJ whole genome shotgun (WGS) entry which is preliminary data.</text>
</comment>
<organism evidence="1 2">
    <name type="scientific">Camellia lanceoleosa</name>
    <dbReference type="NCBI Taxonomy" id="1840588"/>
    <lineage>
        <taxon>Eukaryota</taxon>
        <taxon>Viridiplantae</taxon>
        <taxon>Streptophyta</taxon>
        <taxon>Embryophyta</taxon>
        <taxon>Tracheophyta</taxon>
        <taxon>Spermatophyta</taxon>
        <taxon>Magnoliopsida</taxon>
        <taxon>eudicotyledons</taxon>
        <taxon>Gunneridae</taxon>
        <taxon>Pentapetalae</taxon>
        <taxon>asterids</taxon>
        <taxon>Ericales</taxon>
        <taxon>Theaceae</taxon>
        <taxon>Camellia</taxon>
    </lineage>
</organism>
<name>A0ACC0IT71_9ERIC</name>
<accession>A0ACC0IT71</accession>
<dbReference type="EMBL" id="CM045760">
    <property type="protein sequence ID" value="KAI8028537.1"/>
    <property type="molecule type" value="Genomic_DNA"/>
</dbReference>
<dbReference type="Proteomes" id="UP001060215">
    <property type="component" value="Chromosome 3"/>
</dbReference>